<name>A0A1W2EZ72_9FIRM</name>
<organism evidence="17 18">
    <name type="scientific">Sporomusa malonica</name>
    <dbReference type="NCBI Taxonomy" id="112901"/>
    <lineage>
        <taxon>Bacteria</taxon>
        <taxon>Bacillati</taxon>
        <taxon>Bacillota</taxon>
        <taxon>Negativicutes</taxon>
        <taxon>Selenomonadales</taxon>
        <taxon>Sporomusaceae</taxon>
        <taxon>Sporomusa</taxon>
    </lineage>
</organism>
<dbReference type="PANTHER" id="PTHR39453">
    <property type="entry name" value="PHOSPHATE PROPANOYLTRANSFERASE"/>
    <property type="match status" value="1"/>
</dbReference>
<protein>
    <recommendedName>
        <fullName evidence="4">Phosphate propanoyltransferase</fullName>
        <ecNumber evidence="3">2.3.1.222</ecNumber>
    </recommendedName>
    <alternativeName>
        <fullName evidence="12">Phosphate acyltransferase PduL</fullName>
    </alternativeName>
    <alternativeName>
        <fullName evidence="11">Phosphotransacylase PduL</fullName>
    </alternativeName>
    <alternativeName>
        <fullName evidence="13">Propanediol utilization protein PduL</fullName>
    </alternativeName>
</protein>
<evidence type="ECO:0000256" key="7">
    <source>
        <dbReference type="ARBA" id="ARBA00022741"/>
    </source>
</evidence>
<keyword evidence="10" id="KW-0012">Acyltransferase</keyword>
<dbReference type="Pfam" id="PF06130">
    <property type="entry name" value="PTAC"/>
    <property type="match status" value="1"/>
</dbReference>
<dbReference type="GO" id="GO:0046872">
    <property type="term" value="F:metal ion binding"/>
    <property type="evidence" value="ECO:0007669"/>
    <property type="project" value="UniProtKB-KW"/>
</dbReference>
<gene>
    <name evidence="17" type="ORF">SAMN04488500_1364</name>
</gene>
<evidence type="ECO:0000256" key="15">
    <source>
        <dbReference type="SAM" id="MobiDB-lite"/>
    </source>
</evidence>
<keyword evidence="18" id="KW-1185">Reference proteome</keyword>
<dbReference type="SUPFAM" id="SSF89028">
    <property type="entry name" value="Cobalamin adenosyltransferase-like"/>
    <property type="match status" value="1"/>
</dbReference>
<evidence type="ECO:0000256" key="10">
    <source>
        <dbReference type="ARBA" id="ARBA00023315"/>
    </source>
</evidence>
<reference evidence="17 18" key="1">
    <citation type="submission" date="2017-04" db="EMBL/GenBank/DDBJ databases">
        <authorList>
            <person name="Afonso C.L."/>
            <person name="Miller P.J."/>
            <person name="Scott M.A."/>
            <person name="Spackman E."/>
            <person name="Goraichik I."/>
            <person name="Dimitrov K.M."/>
            <person name="Suarez D.L."/>
            <person name="Swayne D.E."/>
        </authorList>
    </citation>
    <scope>NUCLEOTIDE SEQUENCE [LARGE SCALE GENOMIC DNA]</scope>
    <source>
        <strain evidence="17 18">DSM 5090</strain>
    </source>
</reference>
<dbReference type="RefSeq" id="WP_084578383.1">
    <property type="nucleotide sequence ID" value="NZ_FWXI01000036.1"/>
</dbReference>
<dbReference type="Proteomes" id="UP000192738">
    <property type="component" value="Unassembled WGS sequence"/>
</dbReference>
<keyword evidence="7" id="KW-0547">Nucleotide-binding</keyword>
<keyword evidence="6" id="KW-0479">Metal-binding</keyword>
<evidence type="ECO:0000256" key="11">
    <source>
        <dbReference type="ARBA" id="ARBA00030044"/>
    </source>
</evidence>
<dbReference type="InterPro" id="IPR016030">
    <property type="entry name" value="CblAdoTrfase-like"/>
</dbReference>
<comment type="similarity">
    <text evidence="2">Belongs to the PduL family.</text>
</comment>
<evidence type="ECO:0000313" key="18">
    <source>
        <dbReference type="Proteomes" id="UP000192738"/>
    </source>
</evidence>
<dbReference type="GO" id="GO:0016747">
    <property type="term" value="F:acyltransferase activity, transferring groups other than amino-acyl groups"/>
    <property type="evidence" value="ECO:0007669"/>
    <property type="project" value="InterPro"/>
</dbReference>
<evidence type="ECO:0000256" key="14">
    <source>
        <dbReference type="ARBA" id="ARBA00047589"/>
    </source>
</evidence>
<evidence type="ECO:0000256" key="4">
    <source>
        <dbReference type="ARBA" id="ARBA00020837"/>
    </source>
</evidence>
<dbReference type="Pfam" id="PF01923">
    <property type="entry name" value="Cob_adeno_trans"/>
    <property type="match status" value="1"/>
</dbReference>
<comment type="cofactor">
    <cofactor evidence="1">
        <name>Zn(2+)</name>
        <dbReference type="ChEBI" id="CHEBI:29105"/>
    </cofactor>
</comment>
<keyword evidence="5" id="KW-0808">Transferase</keyword>
<keyword evidence="9" id="KW-0067">ATP-binding</keyword>
<dbReference type="EC" id="2.3.1.222" evidence="3"/>
<feature type="region of interest" description="Disordered" evidence="15">
    <location>
        <begin position="69"/>
        <end position="91"/>
    </location>
</feature>
<evidence type="ECO:0000256" key="2">
    <source>
        <dbReference type="ARBA" id="ARBA00007342"/>
    </source>
</evidence>
<dbReference type="OrthoDB" id="9784365at2"/>
<accession>A0A1W2EZ72</accession>
<dbReference type="InterPro" id="IPR008300">
    <property type="entry name" value="PTAC"/>
</dbReference>
<evidence type="ECO:0000256" key="8">
    <source>
        <dbReference type="ARBA" id="ARBA00022833"/>
    </source>
</evidence>
<evidence type="ECO:0000256" key="12">
    <source>
        <dbReference type="ARBA" id="ARBA00030939"/>
    </source>
</evidence>
<feature type="domain" description="Cobalamin adenosyltransferase-like" evidence="16">
    <location>
        <begin position="87"/>
        <end position="245"/>
    </location>
</feature>
<evidence type="ECO:0000259" key="16">
    <source>
        <dbReference type="Pfam" id="PF01923"/>
    </source>
</evidence>
<dbReference type="STRING" id="112901.SAMN04488500_1364"/>
<dbReference type="EMBL" id="FWXI01000036">
    <property type="protein sequence ID" value="SMD14950.1"/>
    <property type="molecule type" value="Genomic_DNA"/>
</dbReference>
<evidence type="ECO:0000256" key="6">
    <source>
        <dbReference type="ARBA" id="ARBA00022723"/>
    </source>
</evidence>
<sequence length="444" mass="49505">MIISEHVLRANWHKTKSNTITIPQGSIITPSARDFLRSQAIQVQYEGETVLKAEPEKTPTAAGRMLSTNQGNAASRASAGEASHPKPEHMTHLRGKQLILKTHPVIAWRGQLDRFGCDLVETQTLLVKAGETKFAAQLEEVALRAQQLMVAEVRELPIEFGTLFGWTADEIRDMSHHPDKYFGIPHTPMSYQDGWIVARLNSLRSKIREVELYANRAFTADDGSCSRPDIILLLNRLSSLFYVLLCQRRSEQREKRILPIGISNRHLHLSQNHLELLFGAGYSLKKRKELSQPGQFAAEETVTLAGPKGNIENVRVLGPVRPETQVEVSVTDCFHLGIEPELRDSGQIAGTSGVELIGLAGTVRLDHGAIVAARHIHLHSDQAKKWNLRDGQRVTVRVESQRPALFQNVLVRVSKEFKGELHLDTDEANAALVKPDTECIIVEV</sequence>
<dbReference type="NCBIfam" id="NF011652">
    <property type="entry name" value="PRK15070.1"/>
    <property type="match status" value="1"/>
</dbReference>
<evidence type="ECO:0000256" key="9">
    <source>
        <dbReference type="ARBA" id="ARBA00022840"/>
    </source>
</evidence>
<evidence type="ECO:0000256" key="13">
    <source>
        <dbReference type="ARBA" id="ARBA00033077"/>
    </source>
</evidence>
<dbReference type="Gene3D" id="1.20.1200.10">
    <property type="entry name" value="Cobalamin adenosyltransferase-like"/>
    <property type="match status" value="1"/>
</dbReference>
<evidence type="ECO:0000256" key="5">
    <source>
        <dbReference type="ARBA" id="ARBA00022679"/>
    </source>
</evidence>
<dbReference type="AlphaFoldDB" id="A0A1W2EZ72"/>
<evidence type="ECO:0000313" key="17">
    <source>
        <dbReference type="EMBL" id="SMD14950.1"/>
    </source>
</evidence>
<dbReference type="GO" id="GO:0005524">
    <property type="term" value="F:ATP binding"/>
    <property type="evidence" value="ECO:0007669"/>
    <property type="project" value="UniProtKB-KW"/>
</dbReference>
<proteinExistence type="inferred from homology"/>
<evidence type="ECO:0000256" key="3">
    <source>
        <dbReference type="ARBA" id="ARBA00012206"/>
    </source>
</evidence>
<evidence type="ECO:0000256" key="1">
    <source>
        <dbReference type="ARBA" id="ARBA00001947"/>
    </source>
</evidence>
<keyword evidence="8" id="KW-0862">Zinc</keyword>
<comment type="catalytic activity">
    <reaction evidence="14">
        <text>propanoyl-CoA + phosphate = propanoyl phosphate + CoA</text>
        <dbReference type="Rhea" id="RHEA:28046"/>
        <dbReference type="ChEBI" id="CHEBI:43474"/>
        <dbReference type="ChEBI" id="CHEBI:57287"/>
        <dbReference type="ChEBI" id="CHEBI:57392"/>
        <dbReference type="ChEBI" id="CHEBI:58933"/>
        <dbReference type="EC" id="2.3.1.222"/>
    </reaction>
</comment>
<dbReference type="InterPro" id="IPR036451">
    <property type="entry name" value="CblAdoTrfase-like_sf"/>
</dbReference>
<dbReference type="PANTHER" id="PTHR39453:SF1">
    <property type="entry name" value="PHOSPHATE PROPANOYLTRANSFERASE"/>
    <property type="match status" value="1"/>
</dbReference>